<evidence type="ECO:0000313" key="8">
    <source>
        <dbReference type="EMBL" id="GBF33196.1"/>
    </source>
</evidence>
<organism evidence="8 9">
    <name type="scientific">Desulfocucumis palustris</name>
    <dbReference type="NCBI Taxonomy" id="1898651"/>
    <lineage>
        <taxon>Bacteria</taxon>
        <taxon>Bacillati</taxon>
        <taxon>Bacillota</taxon>
        <taxon>Clostridia</taxon>
        <taxon>Eubacteriales</taxon>
        <taxon>Desulfocucumaceae</taxon>
        <taxon>Desulfocucumis</taxon>
    </lineage>
</organism>
<dbReference type="InterPro" id="IPR010930">
    <property type="entry name" value="Flg_bb/hook_C_dom"/>
</dbReference>
<dbReference type="GO" id="GO:0009425">
    <property type="term" value="C:bacterial-type flagellum basal body"/>
    <property type="evidence" value="ECO:0007669"/>
    <property type="project" value="UniProtKB-SubCell"/>
</dbReference>
<dbReference type="RefSeq" id="WP_104371624.1">
    <property type="nucleotide sequence ID" value="NZ_BFAV01000075.1"/>
</dbReference>
<reference evidence="9" key="1">
    <citation type="submission" date="2018-02" db="EMBL/GenBank/DDBJ databases">
        <title>Genome sequence of Desulfocucumis palustris strain NAW-5.</title>
        <authorList>
            <person name="Watanabe M."/>
            <person name="Kojima H."/>
            <person name="Fukui M."/>
        </authorList>
    </citation>
    <scope>NUCLEOTIDE SEQUENCE [LARGE SCALE GENOMIC DNA]</scope>
    <source>
        <strain evidence="9">NAW-5</strain>
    </source>
</reference>
<keyword evidence="8" id="KW-0282">Flagellum</keyword>
<feature type="domain" description="Flagellar hook protein FlgE/F/G-like D1" evidence="7">
    <location>
        <begin position="89"/>
        <end position="169"/>
    </location>
</feature>
<dbReference type="PANTHER" id="PTHR30435:SF1">
    <property type="entry name" value="FLAGELLAR HOOK PROTEIN FLGE"/>
    <property type="match status" value="1"/>
</dbReference>
<evidence type="ECO:0000259" key="7">
    <source>
        <dbReference type="Pfam" id="PF22692"/>
    </source>
</evidence>
<accession>A0A2L2XG44</accession>
<comment type="caution">
    <text evidence="8">The sequence shown here is derived from an EMBL/GenBank/DDBJ whole genome shotgun (WGS) entry which is preliminary data.</text>
</comment>
<dbReference type="Proteomes" id="UP000239549">
    <property type="component" value="Unassembled WGS sequence"/>
</dbReference>
<dbReference type="GO" id="GO:0009424">
    <property type="term" value="C:bacterial-type flagellum hook"/>
    <property type="evidence" value="ECO:0007669"/>
    <property type="project" value="TreeGrafter"/>
</dbReference>
<evidence type="ECO:0000256" key="2">
    <source>
        <dbReference type="ARBA" id="ARBA00009677"/>
    </source>
</evidence>
<dbReference type="NCBIfam" id="TIGR03506">
    <property type="entry name" value="FlgEFG_subfam"/>
    <property type="match status" value="2"/>
</dbReference>
<dbReference type="SUPFAM" id="SSF117143">
    <property type="entry name" value="Flagellar hook protein flgE"/>
    <property type="match status" value="1"/>
</dbReference>
<dbReference type="OrthoDB" id="9804559at2"/>
<feature type="domain" description="Flagellar basal-body/hook protein C-terminal" evidence="6">
    <location>
        <begin position="225"/>
        <end position="269"/>
    </location>
</feature>
<proteinExistence type="inferred from homology"/>
<comment type="similarity">
    <text evidence="2 4">Belongs to the flagella basal body rod proteins family.</text>
</comment>
<name>A0A2L2XG44_9FIRM</name>
<dbReference type="GO" id="GO:0005829">
    <property type="term" value="C:cytosol"/>
    <property type="evidence" value="ECO:0007669"/>
    <property type="project" value="TreeGrafter"/>
</dbReference>
<evidence type="ECO:0000256" key="3">
    <source>
        <dbReference type="ARBA" id="ARBA00023143"/>
    </source>
</evidence>
<dbReference type="InterPro" id="IPR037925">
    <property type="entry name" value="FlgE/F/G-like"/>
</dbReference>
<feature type="domain" description="Flagellar basal body rod protein N-terminal" evidence="5">
    <location>
        <begin position="14"/>
        <end position="35"/>
    </location>
</feature>
<dbReference type="GO" id="GO:0071978">
    <property type="term" value="P:bacterial-type flagellum-dependent swarming motility"/>
    <property type="evidence" value="ECO:0007669"/>
    <property type="project" value="TreeGrafter"/>
</dbReference>
<dbReference type="Pfam" id="PF00460">
    <property type="entry name" value="Flg_bb_rod"/>
    <property type="match status" value="1"/>
</dbReference>
<keyword evidence="8" id="KW-0966">Cell projection</keyword>
<dbReference type="Pfam" id="PF06429">
    <property type="entry name" value="Flg_bbr_C"/>
    <property type="match status" value="1"/>
</dbReference>
<comment type="subcellular location">
    <subcellularLocation>
        <location evidence="1 4">Bacterial flagellum basal body</location>
    </subcellularLocation>
</comment>
<dbReference type="InterPro" id="IPR020013">
    <property type="entry name" value="Flagellar_FlgE/F/G"/>
</dbReference>
<dbReference type="InterPro" id="IPR053967">
    <property type="entry name" value="LlgE_F_G-like_D1"/>
</dbReference>
<evidence type="ECO:0000259" key="6">
    <source>
        <dbReference type="Pfam" id="PF06429"/>
    </source>
</evidence>
<keyword evidence="8" id="KW-0969">Cilium</keyword>
<dbReference type="EMBL" id="BFAV01000075">
    <property type="protein sequence ID" value="GBF33196.1"/>
    <property type="molecule type" value="Genomic_DNA"/>
</dbReference>
<gene>
    <name evidence="8" type="ORF">DCCM_2295</name>
</gene>
<keyword evidence="3 4" id="KW-0975">Bacterial flagellum</keyword>
<evidence type="ECO:0000256" key="1">
    <source>
        <dbReference type="ARBA" id="ARBA00004117"/>
    </source>
</evidence>
<protein>
    <recommendedName>
        <fullName evidence="4">Flagellar hook protein FlgE</fullName>
    </recommendedName>
</protein>
<evidence type="ECO:0000256" key="4">
    <source>
        <dbReference type="RuleBase" id="RU362116"/>
    </source>
</evidence>
<comment type="function">
    <text evidence="4">A flexible structure which links the flagellar filament to the drive apparatus in the basal body.</text>
</comment>
<dbReference type="AlphaFoldDB" id="A0A2L2XG44"/>
<evidence type="ECO:0000313" key="9">
    <source>
        <dbReference type="Proteomes" id="UP000239549"/>
    </source>
</evidence>
<sequence>MIRSLFSGVSSVKSHQVRMDTVANNIANVNTYGFKSSRTTFQDNLNQLLRSGGASVNAAQVGTGTTLSAIGNNMGNGPQQMTGRTLDLAINGQGFFKVQQASPDGGGSVADNSSILYTREGSFYLDKEGYLVNANGYYLLDESNSPQSVGSDLTQIASISIDKNGKITVINNDDSTVEIQLTLAVFNNPEGLERKGSNLFSQTIASGEDMNTGTLPSEMGSEINSGYLEMSNVDLSEEFTNMITTQRGYQAGSRIITVSDTLLEELINLKR</sequence>
<keyword evidence="9" id="KW-1185">Reference proteome</keyword>
<dbReference type="InterPro" id="IPR001444">
    <property type="entry name" value="Flag_bb_rod_N"/>
</dbReference>
<dbReference type="Pfam" id="PF22692">
    <property type="entry name" value="LlgE_F_G_D1"/>
    <property type="match status" value="1"/>
</dbReference>
<dbReference type="PANTHER" id="PTHR30435">
    <property type="entry name" value="FLAGELLAR PROTEIN"/>
    <property type="match status" value="1"/>
</dbReference>
<evidence type="ECO:0000259" key="5">
    <source>
        <dbReference type="Pfam" id="PF00460"/>
    </source>
</evidence>